<evidence type="ECO:0000259" key="9">
    <source>
        <dbReference type="Pfam" id="PF04049"/>
    </source>
</evidence>
<dbReference type="GO" id="GO:0031145">
    <property type="term" value="P:anaphase-promoting complex-dependent catabolic process"/>
    <property type="evidence" value="ECO:0007669"/>
    <property type="project" value="TreeGrafter"/>
</dbReference>
<dbReference type="GO" id="GO:0051301">
    <property type="term" value="P:cell division"/>
    <property type="evidence" value="ECO:0007669"/>
    <property type="project" value="UniProtKB-KW"/>
</dbReference>
<evidence type="ECO:0000256" key="1">
    <source>
        <dbReference type="ARBA" id="ARBA00022618"/>
    </source>
</evidence>
<dbReference type="InterPro" id="IPR019734">
    <property type="entry name" value="TPR_rpt"/>
</dbReference>
<feature type="repeat" description="TPR" evidence="7">
    <location>
        <begin position="364"/>
        <end position="397"/>
    </location>
</feature>
<keyword evidence="4" id="KW-0833">Ubl conjugation pathway</keyword>
<sequence length="624" mass="71881">MTRVISESCDKKVIKYEILSAIKKCKKRGLKETTKWLAELSFALDCTPVKPSPEYTDKFYGTPNYFDKQSAPRCKEDDVYEMAKSYFDIGEYDRTAHALLNSKDEASNFLHVYSRYLSAVKKQQLQHLYNHNTSERALGKNEVLRTLRMELVRRYKADDLDAYLLYLYGILLKKTSEMSTAVQRNEVVAVLCKSIRSFPLNWGAWHELSSLIPDQQVLSSLELPNHWMKDFFLAQTHGDLINADEALNLYDLLKKAGFQDSSYIKTQEAISQHNRRVFDEAITLLEEVRANDPYRLDDMDILSNMYYVKGRRADLAHLAHHCTQVDKYRVETCCIVGNYYSIRTDHEKAVIYFQRALKLNPNYLSAWTLMGHEFTEVKNTSAAIQAYRNAVDLNRRDYRAWYGLGQTYELLKMHYYSLYYYKQAHRLRPFDSRMLMAVGETYEVLKRFEEAKMCYRKALAVGDIEGMANIKLAKLYKSENSSEWAACYYERFAQQAEERGVVEGTSSHTEAYQFLARYYLQQGNGLDAAAYYAHKCCEYPEVREDGKSVLRQISRMRGIGGGGDEFTTENAIRRPPTPGNILRLRGANDSTDVVMDTDSPSASVGPIKLTFSPGQAESDTSNLM</sequence>
<evidence type="ECO:0000256" key="8">
    <source>
        <dbReference type="SAM" id="MobiDB-lite"/>
    </source>
</evidence>
<dbReference type="InterPro" id="IPR007192">
    <property type="entry name" value="APC8"/>
</dbReference>
<evidence type="ECO:0000256" key="2">
    <source>
        <dbReference type="ARBA" id="ARBA00022737"/>
    </source>
</evidence>
<proteinExistence type="predicted"/>
<accession>H2YTG8</accession>
<reference evidence="11" key="1">
    <citation type="submission" date="2003-08" db="EMBL/GenBank/DDBJ databases">
        <authorList>
            <person name="Birren B."/>
            <person name="Nusbaum C."/>
            <person name="Abebe A."/>
            <person name="Abouelleil A."/>
            <person name="Adekoya E."/>
            <person name="Ait-zahra M."/>
            <person name="Allen N."/>
            <person name="Allen T."/>
            <person name="An P."/>
            <person name="Anderson M."/>
            <person name="Anderson S."/>
            <person name="Arachchi H."/>
            <person name="Armbruster J."/>
            <person name="Bachantsang P."/>
            <person name="Baldwin J."/>
            <person name="Barry A."/>
            <person name="Bayul T."/>
            <person name="Blitshsteyn B."/>
            <person name="Bloom T."/>
            <person name="Blye J."/>
            <person name="Boguslavskiy L."/>
            <person name="Borowsky M."/>
            <person name="Boukhgalter B."/>
            <person name="Brunache A."/>
            <person name="Butler J."/>
            <person name="Calixte N."/>
            <person name="Calvo S."/>
            <person name="Camarata J."/>
            <person name="Campo K."/>
            <person name="Chang J."/>
            <person name="Cheshatsang Y."/>
            <person name="Citroen M."/>
            <person name="Collymore A."/>
            <person name="Considine T."/>
            <person name="Cook A."/>
            <person name="Cooke P."/>
            <person name="Corum B."/>
            <person name="Cuomo C."/>
            <person name="David R."/>
            <person name="Dawoe T."/>
            <person name="Degray S."/>
            <person name="Dodge S."/>
            <person name="Dooley K."/>
            <person name="Dorje P."/>
            <person name="Dorjee K."/>
            <person name="Dorris L."/>
            <person name="Duffey N."/>
            <person name="Dupes A."/>
            <person name="Elkins T."/>
            <person name="Engels R."/>
            <person name="Erickson J."/>
            <person name="Farina A."/>
            <person name="Faro S."/>
            <person name="Ferreira P."/>
            <person name="Fischer H."/>
            <person name="Fitzgerald M."/>
            <person name="Foley K."/>
            <person name="Gage D."/>
            <person name="Galagan J."/>
            <person name="Gearin G."/>
            <person name="Gnerre S."/>
            <person name="Gnirke A."/>
            <person name="Goyette A."/>
            <person name="Graham J."/>
            <person name="Grandbois E."/>
            <person name="Gyaltsen K."/>
            <person name="Hafez N."/>
            <person name="Hagopian D."/>
            <person name="Hagos B."/>
            <person name="Hall J."/>
            <person name="Hatcher B."/>
            <person name="Heller A."/>
            <person name="Higgins H."/>
            <person name="Honan T."/>
            <person name="Horn A."/>
            <person name="Houde N."/>
            <person name="Hughes L."/>
            <person name="Hulme W."/>
            <person name="Husby E."/>
            <person name="Iliev I."/>
            <person name="Jaffe D."/>
            <person name="Jones C."/>
            <person name="Kamal M."/>
            <person name="Kamat A."/>
            <person name="Kamvysselis M."/>
            <person name="Karlsson E."/>
            <person name="Kells C."/>
            <person name="Kieu A."/>
            <person name="Kisner P."/>
            <person name="Kodira C."/>
            <person name="Kulbokas E."/>
            <person name="Labutti K."/>
            <person name="Lama D."/>
            <person name="Landers T."/>
            <person name="Leger J."/>
            <person name="Levine S."/>
            <person name="Lewis D."/>
            <person name="Lewis T."/>
            <person name="Lindblad-toh K."/>
            <person name="Liu X."/>
            <person name="Lokyitsang T."/>
            <person name="Lokyitsang Y."/>
            <person name="Lucien O."/>
            <person name="Lui A."/>
            <person name="Ma L.J."/>
            <person name="Mabbitt R."/>
            <person name="Macdonald J."/>
            <person name="Maclean C."/>
            <person name="Major J."/>
            <person name="Manning J."/>
            <person name="Marabella R."/>
            <person name="Maru K."/>
            <person name="Matthews C."/>
            <person name="Mauceli E."/>
            <person name="Mccarthy M."/>
            <person name="Mcdonough S."/>
            <person name="Mcghee T."/>
            <person name="Meldrim J."/>
            <person name="Meneus L."/>
            <person name="Mesirov J."/>
            <person name="Mihalev A."/>
            <person name="Mihova T."/>
            <person name="Mikkelsen T."/>
            <person name="Mlenga V."/>
            <person name="Moru K."/>
            <person name="Mozes J."/>
            <person name="Mulrain L."/>
            <person name="Munson G."/>
            <person name="Naylor J."/>
            <person name="Newes C."/>
            <person name="Nguyen C."/>
            <person name="Nguyen N."/>
            <person name="Nguyen T."/>
            <person name="Nicol R."/>
            <person name="Nielsen C."/>
            <person name="Nizzari M."/>
            <person name="Norbu C."/>
            <person name="Norbu N."/>
            <person name="O'donnell P."/>
            <person name="Okoawo O."/>
            <person name="O'leary S."/>
            <person name="Omotosho B."/>
            <person name="O'neill K."/>
            <person name="Osman S."/>
            <person name="Parker S."/>
            <person name="Perrin D."/>
            <person name="Phunkhang P."/>
            <person name="Piqani B."/>
            <person name="Purcell S."/>
            <person name="Rachupka T."/>
            <person name="Ramasamy U."/>
            <person name="Rameau R."/>
            <person name="Ray V."/>
            <person name="Raymond C."/>
            <person name="Retta R."/>
            <person name="Richardson S."/>
            <person name="Rise C."/>
            <person name="Rodriguez J."/>
            <person name="Rogers J."/>
            <person name="Rogov P."/>
            <person name="Rutman M."/>
            <person name="Schupbach R."/>
            <person name="Seaman C."/>
            <person name="Settipalli S."/>
            <person name="Sharpe T."/>
            <person name="Sheridan J."/>
            <person name="Sherpa N."/>
            <person name="Shi J."/>
            <person name="Smirnov S."/>
            <person name="Smith C."/>
            <person name="Sougnez C."/>
            <person name="Spencer B."/>
            <person name="Stalker J."/>
            <person name="Stange-thomann N."/>
            <person name="Stavropoulos S."/>
            <person name="Stetson K."/>
            <person name="Stone C."/>
            <person name="Stone S."/>
            <person name="Stubbs M."/>
            <person name="Talamas J."/>
            <person name="Tchuinga P."/>
            <person name="Tenzing P."/>
            <person name="Tesfaye S."/>
            <person name="Theodore J."/>
            <person name="Thoulutsang Y."/>
            <person name="Topham K."/>
            <person name="Towey S."/>
            <person name="Tsamla T."/>
            <person name="Tsomo N."/>
            <person name="Vallee D."/>
            <person name="Vassiliev H."/>
            <person name="Venkataraman V."/>
            <person name="Vinson J."/>
            <person name="Vo A."/>
            <person name="Wade C."/>
            <person name="Wang S."/>
            <person name="Wangchuk T."/>
            <person name="Wangdi T."/>
            <person name="Whittaker C."/>
            <person name="Wilkinson J."/>
            <person name="Wu Y."/>
            <person name="Wyman D."/>
            <person name="Yadav S."/>
            <person name="Yang S."/>
            <person name="Yang X."/>
            <person name="Yeager S."/>
            <person name="Yee E."/>
            <person name="Young G."/>
            <person name="Zainoun J."/>
            <person name="Zembeck L."/>
            <person name="Zimmer A."/>
            <person name="Zody M."/>
            <person name="Lander E."/>
        </authorList>
    </citation>
    <scope>NUCLEOTIDE SEQUENCE [LARGE SCALE GENOMIC DNA]</scope>
</reference>
<dbReference type="InParanoid" id="H2YTG8"/>
<dbReference type="PROSITE" id="PS50005">
    <property type="entry name" value="TPR"/>
    <property type="match status" value="2"/>
</dbReference>
<evidence type="ECO:0000256" key="3">
    <source>
        <dbReference type="ARBA" id="ARBA00022776"/>
    </source>
</evidence>
<feature type="repeat" description="TPR" evidence="7">
    <location>
        <begin position="330"/>
        <end position="363"/>
    </location>
</feature>
<dbReference type="SUPFAM" id="SSF48452">
    <property type="entry name" value="TPR-like"/>
    <property type="match status" value="2"/>
</dbReference>
<keyword evidence="1" id="KW-0132">Cell division</keyword>
<organism evidence="10 11">
    <name type="scientific">Ciona savignyi</name>
    <name type="common">Pacific transparent sea squirt</name>
    <dbReference type="NCBI Taxonomy" id="51511"/>
    <lineage>
        <taxon>Eukaryota</taxon>
        <taxon>Metazoa</taxon>
        <taxon>Chordata</taxon>
        <taxon>Tunicata</taxon>
        <taxon>Ascidiacea</taxon>
        <taxon>Phlebobranchia</taxon>
        <taxon>Cionidae</taxon>
        <taxon>Ciona</taxon>
    </lineage>
</organism>
<dbReference type="Proteomes" id="UP000007875">
    <property type="component" value="Unassembled WGS sequence"/>
</dbReference>
<keyword evidence="3" id="KW-0498">Mitosis</keyword>
<evidence type="ECO:0000256" key="6">
    <source>
        <dbReference type="ARBA" id="ARBA00023306"/>
    </source>
</evidence>
<keyword evidence="5 7" id="KW-0802">TPR repeat</keyword>
<name>H2YTG8_CIOSA</name>
<dbReference type="Pfam" id="PF13181">
    <property type="entry name" value="TPR_8"/>
    <property type="match status" value="3"/>
</dbReference>
<keyword evidence="11" id="KW-1185">Reference proteome</keyword>
<dbReference type="GO" id="GO:0016567">
    <property type="term" value="P:protein ubiquitination"/>
    <property type="evidence" value="ECO:0007669"/>
    <property type="project" value="TreeGrafter"/>
</dbReference>
<dbReference type="OMA" id="ERCLYHS"/>
<dbReference type="FunCoup" id="H2YTG8">
    <property type="interactions" value="276"/>
</dbReference>
<reference evidence="10" key="3">
    <citation type="submission" date="2025-09" db="UniProtKB">
        <authorList>
            <consortium name="Ensembl"/>
        </authorList>
    </citation>
    <scope>IDENTIFICATION</scope>
</reference>
<dbReference type="eggNOG" id="KOG1155">
    <property type="taxonomic scope" value="Eukaryota"/>
</dbReference>
<dbReference type="SMART" id="SM00028">
    <property type="entry name" value="TPR"/>
    <property type="match status" value="4"/>
</dbReference>
<dbReference type="Ensembl" id="ENSCSAVT00000008738.1">
    <property type="protein sequence ID" value="ENSCSAVP00000008628.1"/>
    <property type="gene ID" value="ENSCSAVG00000005137.1"/>
</dbReference>
<dbReference type="InterPro" id="IPR011990">
    <property type="entry name" value="TPR-like_helical_dom_sf"/>
</dbReference>
<dbReference type="PANTHER" id="PTHR12558">
    <property type="entry name" value="CELL DIVISION CYCLE 16,23,27"/>
    <property type="match status" value="1"/>
</dbReference>
<evidence type="ECO:0000313" key="11">
    <source>
        <dbReference type="Proteomes" id="UP000007875"/>
    </source>
</evidence>
<dbReference type="GO" id="GO:0005680">
    <property type="term" value="C:anaphase-promoting complex"/>
    <property type="evidence" value="ECO:0007669"/>
    <property type="project" value="InterPro"/>
</dbReference>
<dbReference type="Pfam" id="PF04049">
    <property type="entry name" value="ANAPC8"/>
    <property type="match status" value="1"/>
</dbReference>
<feature type="domain" description="Cdc23" evidence="9">
    <location>
        <begin position="14"/>
        <end position="269"/>
    </location>
</feature>
<dbReference type="GeneTree" id="ENSGT00950000182950"/>
<dbReference type="STRING" id="51511.ENSCSAVP00000008628"/>
<dbReference type="Gene3D" id="1.25.40.10">
    <property type="entry name" value="Tetratricopeptide repeat domain"/>
    <property type="match status" value="2"/>
</dbReference>
<dbReference type="PANTHER" id="PTHR12558:SF10">
    <property type="entry name" value="CELL DIVISION CYCLE PROTEIN 23 HOMOLOG"/>
    <property type="match status" value="1"/>
</dbReference>
<feature type="region of interest" description="Disordered" evidence="8">
    <location>
        <begin position="594"/>
        <end position="624"/>
    </location>
</feature>
<evidence type="ECO:0000256" key="7">
    <source>
        <dbReference type="PROSITE-ProRule" id="PRU00339"/>
    </source>
</evidence>
<protein>
    <recommendedName>
        <fullName evidence="9">Cdc23 domain-containing protein</fullName>
    </recommendedName>
</protein>
<dbReference type="HOGENOM" id="CLU_018320_3_0_1"/>
<keyword evidence="2" id="KW-0677">Repeat</keyword>
<evidence type="ECO:0000313" key="10">
    <source>
        <dbReference type="Ensembl" id="ENSCSAVP00000008628.1"/>
    </source>
</evidence>
<keyword evidence="6" id="KW-0131">Cell cycle</keyword>
<reference evidence="10" key="2">
    <citation type="submission" date="2025-08" db="UniProtKB">
        <authorList>
            <consortium name="Ensembl"/>
        </authorList>
    </citation>
    <scope>IDENTIFICATION</scope>
</reference>
<evidence type="ECO:0000256" key="4">
    <source>
        <dbReference type="ARBA" id="ARBA00022786"/>
    </source>
</evidence>
<evidence type="ECO:0000256" key="5">
    <source>
        <dbReference type="ARBA" id="ARBA00022803"/>
    </source>
</evidence>
<feature type="compositionally biased region" description="Polar residues" evidence="8">
    <location>
        <begin position="612"/>
        <end position="624"/>
    </location>
</feature>
<dbReference type="GO" id="GO:0045842">
    <property type="term" value="P:positive regulation of mitotic metaphase/anaphase transition"/>
    <property type="evidence" value="ECO:0007669"/>
    <property type="project" value="TreeGrafter"/>
</dbReference>
<dbReference type="AlphaFoldDB" id="H2YTG8"/>